<dbReference type="SUPFAM" id="SSF52980">
    <property type="entry name" value="Restriction endonuclease-like"/>
    <property type="match status" value="1"/>
</dbReference>
<dbReference type="NCBIfam" id="TIGR00252">
    <property type="entry name" value="YraN family protein"/>
    <property type="match status" value="1"/>
</dbReference>
<gene>
    <name evidence="3" type="ORF">SVA_0683</name>
</gene>
<evidence type="ECO:0000256" key="2">
    <source>
        <dbReference type="HAMAP-Rule" id="MF_00048"/>
    </source>
</evidence>
<evidence type="ECO:0000313" key="3">
    <source>
        <dbReference type="EMBL" id="BAU47262.1"/>
    </source>
</evidence>
<dbReference type="HAMAP" id="MF_00048">
    <property type="entry name" value="UPF0102"/>
    <property type="match status" value="1"/>
</dbReference>
<reference evidence="3 4" key="1">
    <citation type="submission" date="2015-08" db="EMBL/GenBank/DDBJ databases">
        <title>Complete genome sequence of Sulfurifustis variabilis.</title>
        <authorList>
            <person name="Miura A."/>
            <person name="Kojima H."/>
            <person name="Fukui M."/>
        </authorList>
    </citation>
    <scope>NUCLEOTIDE SEQUENCE [LARGE SCALE GENOMIC DNA]</scope>
    <source>
        <strain evidence="4">skN76</strain>
    </source>
</reference>
<protein>
    <recommendedName>
        <fullName evidence="2">UPF0102 protein SVA_0683</fullName>
    </recommendedName>
</protein>
<organism evidence="3 4">
    <name type="scientific">Sulfurifustis variabilis</name>
    <dbReference type="NCBI Taxonomy" id="1675686"/>
    <lineage>
        <taxon>Bacteria</taxon>
        <taxon>Pseudomonadati</taxon>
        <taxon>Pseudomonadota</taxon>
        <taxon>Gammaproteobacteria</taxon>
        <taxon>Acidiferrobacterales</taxon>
        <taxon>Acidiferrobacteraceae</taxon>
        <taxon>Sulfurifustis</taxon>
    </lineage>
</organism>
<dbReference type="PANTHER" id="PTHR34039:SF1">
    <property type="entry name" value="UPF0102 PROTEIN YRAN"/>
    <property type="match status" value="1"/>
</dbReference>
<dbReference type="Pfam" id="PF02021">
    <property type="entry name" value="UPF0102"/>
    <property type="match status" value="1"/>
</dbReference>
<keyword evidence="4" id="KW-1185">Reference proteome</keyword>
<dbReference type="RefSeq" id="WP_197703349.1">
    <property type="nucleotide sequence ID" value="NZ_AP014936.1"/>
</dbReference>
<dbReference type="NCBIfam" id="NF009150">
    <property type="entry name" value="PRK12497.1-3"/>
    <property type="match status" value="1"/>
</dbReference>
<dbReference type="InterPro" id="IPR003509">
    <property type="entry name" value="UPF0102_YraN-like"/>
</dbReference>
<dbReference type="KEGG" id="sva:SVA_0683"/>
<dbReference type="Gene3D" id="3.40.1350.10">
    <property type="match status" value="1"/>
</dbReference>
<dbReference type="NCBIfam" id="NF009154">
    <property type="entry name" value="PRK12497.3-3"/>
    <property type="match status" value="1"/>
</dbReference>
<comment type="similarity">
    <text evidence="1 2">Belongs to the UPF0102 family.</text>
</comment>
<evidence type="ECO:0000256" key="1">
    <source>
        <dbReference type="ARBA" id="ARBA00006738"/>
    </source>
</evidence>
<proteinExistence type="inferred from homology"/>
<dbReference type="AlphaFoldDB" id="A0A1B4V403"/>
<dbReference type="EMBL" id="AP014936">
    <property type="protein sequence ID" value="BAU47262.1"/>
    <property type="molecule type" value="Genomic_DNA"/>
</dbReference>
<name>A0A1B4V403_9GAMM</name>
<accession>A0A1B4V403</accession>
<dbReference type="PANTHER" id="PTHR34039">
    <property type="entry name" value="UPF0102 PROTEIN YRAN"/>
    <property type="match status" value="1"/>
</dbReference>
<dbReference type="GO" id="GO:0003676">
    <property type="term" value="F:nucleic acid binding"/>
    <property type="evidence" value="ECO:0007669"/>
    <property type="project" value="InterPro"/>
</dbReference>
<dbReference type="InterPro" id="IPR011856">
    <property type="entry name" value="tRNA_endonuc-like_dom_sf"/>
</dbReference>
<evidence type="ECO:0000313" key="4">
    <source>
        <dbReference type="Proteomes" id="UP000218899"/>
    </source>
</evidence>
<sequence>MTGPEERAIAASTGQRDGAAAEALAARHLERAGLTLLGRNYRSPFGEIDLVMQDGATTVFVEVRFRARQDFGLPAETVDARKRSRLRATAEHYLQQHPRASKKPCRFDIVAITRGREGDAVQWLRDAF</sequence>
<dbReference type="Proteomes" id="UP000218899">
    <property type="component" value="Chromosome"/>
</dbReference>
<dbReference type="InterPro" id="IPR011335">
    <property type="entry name" value="Restrct_endonuc-II-like"/>
</dbReference>